<dbReference type="OrthoDB" id="5294628at2"/>
<comment type="caution">
    <text evidence="4">The sequence shown here is derived from an EMBL/GenBank/DDBJ whole genome shotgun (WGS) entry which is preliminary data.</text>
</comment>
<organism evidence="4 5">
    <name type="scientific">Verticiella sediminum</name>
    <dbReference type="NCBI Taxonomy" id="1247510"/>
    <lineage>
        <taxon>Bacteria</taxon>
        <taxon>Pseudomonadati</taxon>
        <taxon>Pseudomonadota</taxon>
        <taxon>Betaproteobacteria</taxon>
        <taxon>Burkholderiales</taxon>
        <taxon>Alcaligenaceae</taxon>
        <taxon>Verticiella</taxon>
    </lineage>
</organism>
<accession>A0A556ABQ9</accession>
<keyword evidence="5" id="KW-1185">Reference proteome</keyword>
<dbReference type="SMART" id="SM00935">
    <property type="entry name" value="OmpH"/>
    <property type="match status" value="1"/>
</dbReference>
<proteinExistence type="inferred from homology"/>
<dbReference type="RefSeq" id="WP_143950245.1">
    <property type="nucleotide sequence ID" value="NZ_BAABMB010000003.1"/>
</dbReference>
<sequence length="192" mass="21682">MTFLSQHAVSTVKRSHAVKRWAGRALIVAAAFGSAGVMNAAYAQAQGAATRVGFVSVERIIRDSAPAKAAVARIDSEFKKRETELQQLATRLRTQSEQYDKDAAVMSESDRIRRQRELSTLDGEFQRKRIEFQEDLNRRRNEEMGRVFERADQVIKQIAESQGYDLVLQEAITVSPRVDITDQVIKALDSQR</sequence>
<protein>
    <submittedName>
        <fullName evidence="4">OmpH family outer membrane protein</fullName>
    </submittedName>
</protein>
<dbReference type="InterPro" id="IPR024930">
    <property type="entry name" value="Skp_dom_sf"/>
</dbReference>
<feature type="signal peptide" evidence="3">
    <location>
        <begin position="1"/>
        <end position="40"/>
    </location>
</feature>
<evidence type="ECO:0000313" key="4">
    <source>
        <dbReference type="EMBL" id="TSH90329.1"/>
    </source>
</evidence>
<dbReference type="PANTHER" id="PTHR35089">
    <property type="entry name" value="CHAPERONE PROTEIN SKP"/>
    <property type="match status" value="1"/>
</dbReference>
<dbReference type="SUPFAM" id="SSF111384">
    <property type="entry name" value="OmpH-like"/>
    <property type="match status" value="1"/>
</dbReference>
<dbReference type="PIRSF" id="PIRSF002094">
    <property type="entry name" value="OMP26_Skp"/>
    <property type="match status" value="1"/>
</dbReference>
<keyword evidence="1 3" id="KW-0732">Signal</keyword>
<dbReference type="GO" id="GO:0050821">
    <property type="term" value="P:protein stabilization"/>
    <property type="evidence" value="ECO:0007669"/>
    <property type="project" value="TreeGrafter"/>
</dbReference>
<dbReference type="GO" id="GO:0051082">
    <property type="term" value="F:unfolded protein binding"/>
    <property type="evidence" value="ECO:0007669"/>
    <property type="project" value="InterPro"/>
</dbReference>
<name>A0A556ABQ9_9BURK</name>
<feature type="chain" id="PRO_5022164127" evidence="3">
    <location>
        <begin position="41"/>
        <end position="192"/>
    </location>
</feature>
<gene>
    <name evidence="4" type="ORF">FOZ76_21120</name>
</gene>
<dbReference type="InterPro" id="IPR005632">
    <property type="entry name" value="Chaperone_Skp"/>
</dbReference>
<dbReference type="GO" id="GO:0005829">
    <property type="term" value="C:cytosol"/>
    <property type="evidence" value="ECO:0007669"/>
    <property type="project" value="TreeGrafter"/>
</dbReference>
<dbReference type="Proteomes" id="UP000318405">
    <property type="component" value="Unassembled WGS sequence"/>
</dbReference>
<dbReference type="EMBL" id="VLTJ01000039">
    <property type="protein sequence ID" value="TSH90329.1"/>
    <property type="molecule type" value="Genomic_DNA"/>
</dbReference>
<reference evidence="4 5" key="1">
    <citation type="submission" date="2019-07" db="EMBL/GenBank/DDBJ databases">
        <title>Qingshengfaniella alkalisoli gen. nov., sp. nov., isolated from saline soil.</title>
        <authorList>
            <person name="Xu L."/>
            <person name="Huang X.-X."/>
            <person name="Sun J.-Q."/>
        </authorList>
    </citation>
    <scope>NUCLEOTIDE SEQUENCE [LARGE SCALE GENOMIC DNA]</scope>
    <source>
        <strain evidence="4 5">DSM 27279</strain>
    </source>
</reference>
<evidence type="ECO:0000256" key="1">
    <source>
        <dbReference type="ARBA" id="ARBA00022729"/>
    </source>
</evidence>
<dbReference type="PANTHER" id="PTHR35089:SF1">
    <property type="entry name" value="CHAPERONE PROTEIN SKP"/>
    <property type="match status" value="1"/>
</dbReference>
<evidence type="ECO:0000256" key="3">
    <source>
        <dbReference type="SAM" id="SignalP"/>
    </source>
</evidence>
<dbReference type="Pfam" id="PF03938">
    <property type="entry name" value="OmpH"/>
    <property type="match status" value="1"/>
</dbReference>
<dbReference type="AlphaFoldDB" id="A0A556ABQ9"/>
<dbReference type="Gene3D" id="3.30.910.20">
    <property type="entry name" value="Skp domain"/>
    <property type="match status" value="1"/>
</dbReference>
<evidence type="ECO:0000256" key="2">
    <source>
        <dbReference type="PIRNR" id="PIRNR002094"/>
    </source>
</evidence>
<comment type="similarity">
    <text evidence="2">Belongs to the skp family.</text>
</comment>
<evidence type="ECO:0000313" key="5">
    <source>
        <dbReference type="Proteomes" id="UP000318405"/>
    </source>
</evidence>